<sequence length="239" mass="25934">MTSEPKATPQRPAPSVADREPLFSGGFATFCVLAAFFMASQFLRVSNAVVAKELIRDLNLSAAEFGMLGSGFFYAFAVMQIPLGWALDRFETRKILLILPFSSVVGLAVFSLADGFALAFLGRLLCGIGMSVVMMGTFKIFSLRYAPYHFATLSGIMVSVGTVGNMLAATPLVLLTDLVGWRRGFLIIGAGIAILSIGSYRLLRQSNQDAPFSSETDAPQPLSFRKGFHTLVHTPTFWQ</sequence>
<protein>
    <submittedName>
        <fullName evidence="8">MFS transporter</fullName>
    </submittedName>
</protein>
<dbReference type="InterPro" id="IPR011701">
    <property type="entry name" value="MFS"/>
</dbReference>
<dbReference type="Proteomes" id="UP000649604">
    <property type="component" value="Unassembled WGS sequence"/>
</dbReference>
<dbReference type="GO" id="GO:0022857">
    <property type="term" value="F:transmembrane transporter activity"/>
    <property type="evidence" value="ECO:0007669"/>
    <property type="project" value="InterPro"/>
</dbReference>
<dbReference type="PROSITE" id="PS50850">
    <property type="entry name" value="MFS"/>
    <property type="match status" value="1"/>
</dbReference>
<evidence type="ECO:0000313" key="9">
    <source>
        <dbReference type="Proteomes" id="UP000649604"/>
    </source>
</evidence>
<organism evidence="8 9">
    <name type="scientific">candidate division KSB3 bacterium</name>
    <dbReference type="NCBI Taxonomy" id="2044937"/>
    <lineage>
        <taxon>Bacteria</taxon>
        <taxon>candidate division KSB3</taxon>
    </lineage>
</organism>
<feature type="transmembrane region" description="Helical" evidence="6">
    <location>
        <begin position="150"/>
        <end position="173"/>
    </location>
</feature>
<dbReference type="InterPro" id="IPR036259">
    <property type="entry name" value="MFS_trans_sf"/>
</dbReference>
<dbReference type="GO" id="GO:0005886">
    <property type="term" value="C:plasma membrane"/>
    <property type="evidence" value="ECO:0007669"/>
    <property type="project" value="UniProtKB-SubCell"/>
</dbReference>
<evidence type="ECO:0000256" key="5">
    <source>
        <dbReference type="ARBA" id="ARBA00023136"/>
    </source>
</evidence>
<keyword evidence="3 6" id="KW-0812">Transmembrane</keyword>
<feature type="non-terminal residue" evidence="8">
    <location>
        <position position="239"/>
    </location>
</feature>
<reference evidence="8" key="1">
    <citation type="submission" date="2019-11" db="EMBL/GenBank/DDBJ databases">
        <title>Microbial mats filling the niche in hypersaline microbial mats.</title>
        <authorList>
            <person name="Wong H.L."/>
            <person name="Macleod F.I."/>
            <person name="White R.A. III"/>
            <person name="Burns B.P."/>
        </authorList>
    </citation>
    <scope>NUCLEOTIDE SEQUENCE</scope>
    <source>
        <strain evidence="8">Rbin_158</strain>
    </source>
</reference>
<dbReference type="InterPro" id="IPR050189">
    <property type="entry name" value="MFS_Efflux_Transporters"/>
</dbReference>
<gene>
    <name evidence="8" type="ORF">GF339_21360</name>
</gene>
<dbReference type="PANTHER" id="PTHR43124">
    <property type="entry name" value="PURINE EFFLUX PUMP PBUE"/>
    <property type="match status" value="1"/>
</dbReference>
<evidence type="ECO:0000256" key="2">
    <source>
        <dbReference type="ARBA" id="ARBA00022475"/>
    </source>
</evidence>
<keyword evidence="2" id="KW-1003">Cell membrane</keyword>
<dbReference type="PANTHER" id="PTHR43124:SF3">
    <property type="entry name" value="CHLORAMPHENICOL EFFLUX PUMP RV0191"/>
    <property type="match status" value="1"/>
</dbReference>
<keyword evidence="5 6" id="KW-0472">Membrane</keyword>
<evidence type="ECO:0000313" key="8">
    <source>
        <dbReference type="EMBL" id="MBD3327150.1"/>
    </source>
</evidence>
<accession>A0A9D5Q7R0</accession>
<dbReference type="EMBL" id="WJJP01000695">
    <property type="protein sequence ID" value="MBD3327150.1"/>
    <property type="molecule type" value="Genomic_DNA"/>
</dbReference>
<feature type="transmembrane region" description="Helical" evidence="6">
    <location>
        <begin position="119"/>
        <end position="138"/>
    </location>
</feature>
<evidence type="ECO:0000256" key="1">
    <source>
        <dbReference type="ARBA" id="ARBA00004651"/>
    </source>
</evidence>
<feature type="transmembrane region" description="Helical" evidence="6">
    <location>
        <begin position="95"/>
        <end position="113"/>
    </location>
</feature>
<comment type="caution">
    <text evidence="8">The sequence shown here is derived from an EMBL/GenBank/DDBJ whole genome shotgun (WGS) entry which is preliminary data.</text>
</comment>
<dbReference type="SUPFAM" id="SSF103473">
    <property type="entry name" value="MFS general substrate transporter"/>
    <property type="match status" value="1"/>
</dbReference>
<evidence type="ECO:0000256" key="3">
    <source>
        <dbReference type="ARBA" id="ARBA00022692"/>
    </source>
</evidence>
<keyword evidence="4 6" id="KW-1133">Transmembrane helix</keyword>
<evidence type="ECO:0000256" key="4">
    <source>
        <dbReference type="ARBA" id="ARBA00022989"/>
    </source>
</evidence>
<evidence type="ECO:0000259" key="7">
    <source>
        <dbReference type="PROSITE" id="PS50850"/>
    </source>
</evidence>
<comment type="subcellular location">
    <subcellularLocation>
        <location evidence="1">Cell membrane</location>
        <topology evidence="1">Multi-pass membrane protein</topology>
    </subcellularLocation>
</comment>
<feature type="domain" description="Major facilitator superfamily (MFS) profile" evidence="7">
    <location>
        <begin position="27"/>
        <end position="239"/>
    </location>
</feature>
<evidence type="ECO:0000256" key="6">
    <source>
        <dbReference type="SAM" id="Phobius"/>
    </source>
</evidence>
<dbReference type="Pfam" id="PF07690">
    <property type="entry name" value="MFS_1"/>
    <property type="match status" value="1"/>
</dbReference>
<feature type="transmembrane region" description="Helical" evidence="6">
    <location>
        <begin position="63"/>
        <end position="83"/>
    </location>
</feature>
<dbReference type="AlphaFoldDB" id="A0A9D5Q7R0"/>
<feature type="transmembrane region" description="Helical" evidence="6">
    <location>
        <begin position="21"/>
        <end position="43"/>
    </location>
</feature>
<feature type="transmembrane region" description="Helical" evidence="6">
    <location>
        <begin position="185"/>
        <end position="203"/>
    </location>
</feature>
<dbReference type="Gene3D" id="1.20.1250.20">
    <property type="entry name" value="MFS general substrate transporter like domains"/>
    <property type="match status" value="1"/>
</dbReference>
<proteinExistence type="predicted"/>
<name>A0A9D5Q7R0_9BACT</name>
<dbReference type="InterPro" id="IPR020846">
    <property type="entry name" value="MFS_dom"/>
</dbReference>